<evidence type="ECO:0000313" key="1">
    <source>
        <dbReference type="EMBL" id="GAM74575.1"/>
    </source>
</evidence>
<name>A0A0B8Q4N8_9VIBR</name>
<gene>
    <name evidence="1" type="ORF">JCM19241_918</name>
</gene>
<dbReference type="PROSITE" id="PS51257">
    <property type="entry name" value="PROKAR_LIPOPROTEIN"/>
    <property type="match status" value="1"/>
</dbReference>
<accession>A0A0B8Q4N8</accession>
<reference evidence="1 2" key="1">
    <citation type="submission" date="2015-01" db="EMBL/GenBank/DDBJ databases">
        <title>Vibrio sp. C94 JCM 19241 whole genome shotgun sequence.</title>
        <authorList>
            <person name="Sawabe T."/>
            <person name="Meirelles P."/>
            <person name="Feng G."/>
            <person name="Sayaka M."/>
            <person name="Hattori M."/>
            <person name="Ohkuma M."/>
        </authorList>
    </citation>
    <scope>NUCLEOTIDE SEQUENCE [LARGE SCALE GENOMIC DNA]</scope>
    <source>
        <strain evidence="2">JCM 19241</strain>
    </source>
</reference>
<evidence type="ECO:0008006" key="3">
    <source>
        <dbReference type="Google" id="ProtNLM"/>
    </source>
</evidence>
<evidence type="ECO:0000313" key="2">
    <source>
        <dbReference type="Proteomes" id="UP000031666"/>
    </source>
</evidence>
<dbReference type="AlphaFoldDB" id="A0A0B8Q4N8"/>
<comment type="caution">
    <text evidence="1">The sequence shown here is derived from an EMBL/GenBank/DDBJ whole genome shotgun (WGS) entry which is preliminary data.</text>
</comment>
<proteinExistence type="predicted"/>
<reference evidence="1 2" key="2">
    <citation type="submission" date="2015-01" db="EMBL/GenBank/DDBJ databases">
        <authorList>
            <consortium name="NBRP consortium"/>
            <person name="Sawabe T."/>
            <person name="Meirelles P."/>
            <person name="Feng G."/>
            <person name="Sayaka M."/>
            <person name="Hattori M."/>
            <person name="Ohkuma M."/>
        </authorList>
    </citation>
    <scope>NUCLEOTIDE SEQUENCE [LARGE SCALE GENOMIC DNA]</scope>
    <source>
        <strain evidence="2">JCM 19241</strain>
    </source>
</reference>
<organism evidence="1 2">
    <name type="scientific">Vibrio ishigakensis</name>
    <dbReference type="NCBI Taxonomy" id="1481914"/>
    <lineage>
        <taxon>Bacteria</taxon>
        <taxon>Pseudomonadati</taxon>
        <taxon>Pseudomonadota</taxon>
        <taxon>Gammaproteobacteria</taxon>
        <taxon>Vibrionales</taxon>
        <taxon>Vibrionaceae</taxon>
        <taxon>Vibrio</taxon>
    </lineage>
</organism>
<dbReference type="Proteomes" id="UP000031666">
    <property type="component" value="Unassembled WGS sequence"/>
</dbReference>
<protein>
    <recommendedName>
        <fullName evidence="3">Lipoprotein</fullName>
    </recommendedName>
</protein>
<sequence>MKLWLVTLLALTLSACHLNTKEDKNVTEFVCAMEVSSQNGMVNLAKIFRGTLDQGWFQIPMKYCDAGAGQLYIDDTEGSIAFRSRYKDDLGEHVFFSKAINHQQNVNDWFYVQYKGPEINNRTAVLKKDENNNTYDISFLDEKGNTPATQAATSVDKAQLQKTYPYLSTNKRVKSGTELYEIYEHYVNQS</sequence>
<dbReference type="EMBL" id="BBSC01000003">
    <property type="protein sequence ID" value="GAM74575.1"/>
    <property type="molecule type" value="Genomic_DNA"/>
</dbReference>